<dbReference type="AlphaFoldDB" id="A2FFY5"/>
<dbReference type="Pfam" id="PF00071">
    <property type="entry name" value="Ras"/>
    <property type="match status" value="1"/>
</dbReference>
<dbReference type="SMART" id="SM00174">
    <property type="entry name" value="RHO"/>
    <property type="match status" value="1"/>
</dbReference>
<reference evidence="3" key="2">
    <citation type="journal article" date="2007" name="Science">
        <title>Draft genome sequence of the sexually transmitted pathogen Trichomonas vaginalis.</title>
        <authorList>
            <person name="Carlton J.M."/>
            <person name="Hirt R.P."/>
            <person name="Silva J.C."/>
            <person name="Delcher A.L."/>
            <person name="Schatz M."/>
            <person name="Zhao Q."/>
            <person name="Wortman J.R."/>
            <person name="Bidwell S.L."/>
            <person name="Alsmark U.C.M."/>
            <person name="Besteiro S."/>
            <person name="Sicheritz-Ponten T."/>
            <person name="Noel C.J."/>
            <person name="Dacks J.B."/>
            <person name="Foster P.G."/>
            <person name="Simillion C."/>
            <person name="Van de Peer Y."/>
            <person name="Miranda-Saavedra D."/>
            <person name="Barton G.J."/>
            <person name="Westrop G.D."/>
            <person name="Mueller S."/>
            <person name="Dessi D."/>
            <person name="Fiori P.L."/>
            <person name="Ren Q."/>
            <person name="Paulsen I."/>
            <person name="Zhang H."/>
            <person name="Bastida-Corcuera F.D."/>
            <person name="Simoes-Barbosa A."/>
            <person name="Brown M.T."/>
            <person name="Hayes R.D."/>
            <person name="Mukherjee M."/>
            <person name="Okumura C.Y."/>
            <person name="Schneider R."/>
            <person name="Smith A.J."/>
            <person name="Vanacova S."/>
            <person name="Villalvazo M."/>
            <person name="Haas B.J."/>
            <person name="Pertea M."/>
            <person name="Feldblyum T.V."/>
            <person name="Utterback T.R."/>
            <person name="Shu C.L."/>
            <person name="Osoegawa K."/>
            <person name="de Jong P.J."/>
            <person name="Hrdy I."/>
            <person name="Horvathova L."/>
            <person name="Zubacova Z."/>
            <person name="Dolezal P."/>
            <person name="Malik S.B."/>
            <person name="Logsdon J.M. Jr."/>
            <person name="Henze K."/>
            <person name="Gupta A."/>
            <person name="Wang C.C."/>
            <person name="Dunne R.L."/>
            <person name="Upcroft J.A."/>
            <person name="Upcroft P."/>
            <person name="White O."/>
            <person name="Salzberg S.L."/>
            <person name="Tang P."/>
            <person name="Chiu C.-H."/>
            <person name="Lee Y.-S."/>
            <person name="Embley T.M."/>
            <person name="Coombs G.H."/>
            <person name="Mottram J.C."/>
            <person name="Tachezy J."/>
            <person name="Fraser-Liggett C.M."/>
            <person name="Johnson P.J."/>
        </authorList>
    </citation>
    <scope>NUCLEOTIDE SEQUENCE [LARGE SCALE GENOMIC DNA]</scope>
    <source>
        <strain evidence="3">G3</strain>
    </source>
</reference>
<dbReference type="PROSITE" id="PS51419">
    <property type="entry name" value="RAB"/>
    <property type="match status" value="1"/>
</dbReference>
<dbReference type="GO" id="GO:0006886">
    <property type="term" value="P:intracellular protein transport"/>
    <property type="evidence" value="ECO:0000318"/>
    <property type="project" value="GO_Central"/>
</dbReference>
<sequence length="188" mass="20972">MIPIKTVLAGPSGVGKTSLSIRMQSGSIHPNITTTLGAQYLTIKTKFQGKDFQICLWDTAGQEKYHSIVGNYFRDAQVILLTFDISDKDTFSALTEWMKLIERNTPKEIPVILCCNKSDLDSEIDDQDIEKFCTDYNINLYLYTSALEGQNIDELIQSIAASYSEDSTQVSDSSVKVNNNDKKSNCSC</sequence>
<evidence type="ECO:0000256" key="2">
    <source>
        <dbReference type="ARBA" id="ARBA00023134"/>
    </source>
</evidence>
<name>A2FFY5_TRIV3</name>
<dbReference type="InterPro" id="IPR050227">
    <property type="entry name" value="Rab"/>
</dbReference>
<evidence type="ECO:0000256" key="1">
    <source>
        <dbReference type="ARBA" id="ARBA00022741"/>
    </source>
</evidence>
<accession>A2FFY5</accession>
<dbReference type="PANTHER" id="PTHR47977">
    <property type="entry name" value="RAS-RELATED PROTEIN RAB"/>
    <property type="match status" value="1"/>
</dbReference>
<dbReference type="GO" id="GO:0012505">
    <property type="term" value="C:endomembrane system"/>
    <property type="evidence" value="ECO:0000318"/>
    <property type="project" value="GO_Central"/>
</dbReference>
<dbReference type="RefSeq" id="XP_001309125.1">
    <property type="nucleotide sequence ID" value="XM_001309124.1"/>
</dbReference>
<dbReference type="Proteomes" id="UP000001542">
    <property type="component" value="Unassembled WGS sequence"/>
</dbReference>
<proteinExistence type="predicted"/>
<dbReference type="InterPro" id="IPR027417">
    <property type="entry name" value="P-loop_NTPase"/>
</dbReference>
<dbReference type="CDD" id="cd00154">
    <property type="entry name" value="Rab"/>
    <property type="match status" value="1"/>
</dbReference>
<dbReference type="InterPro" id="IPR005225">
    <property type="entry name" value="Small_GTP-bd"/>
</dbReference>
<dbReference type="SMART" id="SM00176">
    <property type="entry name" value="RAN"/>
    <property type="match status" value="1"/>
</dbReference>
<dbReference type="Gene3D" id="3.40.50.300">
    <property type="entry name" value="P-loop containing nucleotide triphosphate hydrolases"/>
    <property type="match status" value="1"/>
</dbReference>
<dbReference type="NCBIfam" id="TIGR00231">
    <property type="entry name" value="small_GTP"/>
    <property type="match status" value="1"/>
</dbReference>
<dbReference type="SMR" id="A2FFY5"/>
<gene>
    <name evidence="3" type="ORF">TVAG_000240</name>
</gene>
<dbReference type="STRING" id="5722.A2FFY5"/>
<dbReference type="VEuPathDB" id="TrichDB:TVAG_000240"/>
<evidence type="ECO:0000313" key="3">
    <source>
        <dbReference type="EMBL" id="EAX96195.1"/>
    </source>
</evidence>
<dbReference type="InParanoid" id="A2FFY5"/>
<dbReference type="OrthoDB" id="25896at2759"/>
<protein>
    <submittedName>
        <fullName evidence="3">Small GTP-binding protein, putative</fullName>
    </submittedName>
</protein>
<keyword evidence="4" id="KW-1185">Reference proteome</keyword>
<dbReference type="FunFam" id="3.40.50.300:FF:001430">
    <property type="entry name" value="Small GTPase EhRabM3, putative"/>
    <property type="match status" value="1"/>
</dbReference>
<dbReference type="SUPFAM" id="SSF52540">
    <property type="entry name" value="P-loop containing nucleoside triphosphate hydrolases"/>
    <property type="match status" value="1"/>
</dbReference>
<reference evidence="3" key="1">
    <citation type="submission" date="2006-10" db="EMBL/GenBank/DDBJ databases">
        <authorList>
            <person name="Amadeo P."/>
            <person name="Zhao Q."/>
            <person name="Wortman J."/>
            <person name="Fraser-Liggett C."/>
            <person name="Carlton J."/>
        </authorList>
    </citation>
    <scope>NUCLEOTIDE SEQUENCE</scope>
    <source>
        <strain evidence="3">G3</strain>
    </source>
</reference>
<dbReference type="EMBL" id="DS113770">
    <property type="protein sequence ID" value="EAX96195.1"/>
    <property type="molecule type" value="Genomic_DNA"/>
</dbReference>
<keyword evidence="2" id="KW-0342">GTP-binding</keyword>
<dbReference type="SMART" id="SM00175">
    <property type="entry name" value="RAB"/>
    <property type="match status" value="1"/>
</dbReference>
<dbReference type="InterPro" id="IPR001806">
    <property type="entry name" value="Small_GTPase"/>
</dbReference>
<dbReference type="GO" id="GO:0003924">
    <property type="term" value="F:GTPase activity"/>
    <property type="evidence" value="ECO:0000318"/>
    <property type="project" value="GO_Central"/>
</dbReference>
<dbReference type="GO" id="GO:0005525">
    <property type="term" value="F:GTP binding"/>
    <property type="evidence" value="ECO:0007669"/>
    <property type="project" value="UniProtKB-KW"/>
</dbReference>
<dbReference type="VEuPathDB" id="TrichDB:TVAGG3_0657890"/>
<keyword evidence="1" id="KW-0547">Nucleotide-binding</keyword>
<dbReference type="SMART" id="SM00173">
    <property type="entry name" value="RAS"/>
    <property type="match status" value="1"/>
</dbReference>
<dbReference type="PRINTS" id="PR00449">
    <property type="entry name" value="RASTRNSFRMNG"/>
</dbReference>
<evidence type="ECO:0000313" key="4">
    <source>
        <dbReference type="Proteomes" id="UP000001542"/>
    </source>
</evidence>
<dbReference type="KEGG" id="tva:4753963"/>
<organism evidence="3 4">
    <name type="scientific">Trichomonas vaginalis (strain ATCC PRA-98 / G3)</name>
    <dbReference type="NCBI Taxonomy" id="412133"/>
    <lineage>
        <taxon>Eukaryota</taxon>
        <taxon>Metamonada</taxon>
        <taxon>Parabasalia</taxon>
        <taxon>Trichomonadida</taxon>
        <taxon>Trichomonadidae</taxon>
        <taxon>Trichomonas</taxon>
    </lineage>
</organism>
<dbReference type="eggNOG" id="KOG0092">
    <property type="taxonomic scope" value="Eukaryota"/>
</dbReference>